<keyword evidence="1" id="KW-1133">Transmembrane helix</keyword>
<dbReference type="AlphaFoldDB" id="A0A8J2W9P4"/>
<proteinExistence type="predicted"/>
<dbReference type="Proteomes" id="UP000789390">
    <property type="component" value="Unassembled WGS sequence"/>
</dbReference>
<keyword evidence="1" id="KW-0812">Transmembrane</keyword>
<comment type="caution">
    <text evidence="2">The sequence shown here is derived from an EMBL/GenBank/DDBJ whole genome shotgun (WGS) entry which is preliminary data.</text>
</comment>
<reference evidence="2" key="1">
    <citation type="submission" date="2021-11" db="EMBL/GenBank/DDBJ databases">
        <authorList>
            <person name="Schell T."/>
        </authorList>
    </citation>
    <scope>NUCLEOTIDE SEQUENCE</scope>
    <source>
        <strain evidence="2">M5</strain>
    </source>
</reference>
<accession>A0A8J2W9P4</accession>
<evidence type="ECO:0000313" key="2">
    <source>
        <dbReference type="EMBL" id="CAH0110158.1"/>
    </source>
</evidence>
<name>A0A8J2W9P4_9CRUS</name>
<feature type="transmembrane region" description="Helical" evidence="1">
    <location>
        <begin position="53"/>
        <end position="74"/>
    </location>
</feature>
<dbReference type="EMBL" id="CAKKLH010000300">
    <property type="protein sequence ID" value="CAH0110158.1"/>
    <property type="molecule type" value="Genomic_DNA"/>
</dbReference>
<keyword evidence="1" id="KW-0472">Membrane</keyword>
<dbReference type="OrthoDB" id="6410451at2759"/>
<gene>
    <name evidence="2" type="ORF">DGAL_LOCUS13658</name>
</gene>
<sequence>MAIMTKLSCAHHHLSLYKSVLTCTQSTVRPNLLQRSNSSIAVRSLNSFFLQHILKMISKISAMISVAIILYLAASGVAKSTDRYDTESTDFDQDIQLGAVPDDGSVETALLNYLFAKQIMTRLRNNGNPQELMKKRSYWKQCAFNAVSCFGK</sequence>
<evidence type="ECO:0000256" key="1">
    <source>
        <dbReference type="SAM" id="Phobius"/>
    </source>
</evidence>
<evidence type="ECO:0000313" key="3">
    <source>
        <dbReference type="Proteomes" id="UP000789390"/>
    </source>
</evidence>
<protein>
    <recommendedName>
        <fullName evidence="4">Allatostatin C preprohormone</fullName>
    </recommendedName>
</protein>
<organism evidence="2 3">
    <name type="scientific">Daphnia galeata</name>
    <dbReference type="NCBI Taxonomy" id="27404"/>
    <lineage>
        <taxon>Eukaryota</taxon>
        <taxon>Metazoa</taxon>
        <taxon>Ecdysozoa</taxon>
        <taxon>Arthropoda</taxon>
        <taxon>Crustacea</taxon>
        <taxon>Branchiopoda</taxon>
        <taxon>Diplostraca</taxon>
        <taxon>Cladocera</taxon>
        <taxon>Anomopoda</taxon>
        <taxon>Daphniidae</taxon>
        <taxon>Daphnia</taxon>
    </lineage>
</organism>
<evidence type="ECO:0008006" key="4">
    <source>
        <dbReference type="Google" id="ProtNLM"/>
    </source>
</evidence>
<keyword evidence="3" id="KW-1185">Reference proteome</keyword>